<reference evidence="1 2" key="1">
    <citation type="submission" date="2022-10" db="EMBL/GenBank/DDBJ databases">
        <title>Luteolibacter arcticus strain CCTCC AB 2014275, whole genome shotgun sequencing project.</title>
        <authorList>
            <person name="Zhao G."/>
            <person name="Shen L."/>
        </authorList>
    </citation>
    <scope>NUCLEOTIDE SEQUENCE [LARGE SCALE GENOMIC DNA]</scope>
    <source>
        <strain evidence="1 2">CCTCC AB 2014275</strain>
    </source>
</reference>
<dbReference type="Proteomes" id="UP001320876">
    <property type="component" value="Unassembled WGS sequence"/>
</dbReference>
<dbReference type="EMBL" id="JAPDDT010000007">
    <property type="protein sequence ID" value="MCW1924175.1"/>
    <property type="molecule type" value="Genomic_DNA"/>
</dbReference>
<dbReference type="RefSeq" id="WP_264488283.1">
    <property type="nucleotide sequence ID" value="NZ_JAPDDT010000007.1"/>
</dbReference>
<dbReference type="SUPFAM" id="SSF143100">
    <property type="entry name" value="TTHA1013/TTHA0281-like"/>
    <property type="match status" value="1"/>
</dbReference>
<sequence length="75" mass="8569">MKKKTDIYHRWVAWSEEDQVYIGRCPDLFGGGVHGDDPVEVARELQEVIDEWENDLTADGTPFPPARVRPMVEVA</sequence>
<name>A0ABT3GKX5_9BACT</name>
<proteinExistence type="predicted"/>
<dbReference type="InterPro" id="IPR035069">
    <property type="entry name" value="TTHA1013/TTHA0281-like"/>
</dbReference>
<protein>
    <submittedName>
        <fullName evidence="1">Type II toxin-antitoxin system HicB family antitoxin</fullName>
    </submittedName>
</protein>
<gene>
    <name evidence="1" type="ORF">OKA05_16535</name>
</gene>
<evidence type="ECO:0000313" key="2">
    <source>
        <dbReference type="Proteomes" id="UP001320876"/>
    </source>
</evidence>
<organism evidence="1 2">
    <name type="scientific">Luteolibacter arcticus</name>
    <dbReference type="NCBI Taxonomy" id="1581411"/>
    <lineage>
        <taxon>Bacteria</taxon>
        <taxon>Pseudomonadati</taxon>
        <taxon>Verrucomicrobiota</taxon>
        <taxon>Verrucomicrobiia</taxon>
        <taxon>Verrucomicrobiales</taxon>
        <taxon>Verrucomicrobiaceae</taxon>
        <taxon>Luteolibacter</taxon>
    </lineage>
</organism>
<accession>A0ABT3GKX5</accession>
<evidence type="ECO:0000313" key="1">
    <source>
        <dbReference type="EMBL" id="MCW1924175.1"/>
    </source>
</evidence>
<dbReference type="Gene3D" id="3.30.160.250">
    <property type="match status" value="1"/>
</dbReference>
<comment type="caution">
    <text evidence="1">The sequence shown here is derived from an EMBL/GenBank/DDBJ whole genome shotgun (WGS) entry which is preliminary data.</text>
</comment>
<keyword evidence="2" id="KW-1185">Reference proteome</keyword>